<keyword evidence="3" id="KW-1185">Reference proteome</keyword>
<comment type="caution">
    <text evidence="2">The sequence shown here is derived from an EMBL/GenBank/DDBJ whole genome shotgun (WGS) entry which is preliminary data.</text>
</comment>
<dbReference type="PROSITE" id="PS51831">
    <property type="entry name" value="HD"/>
    <property type="match status" value="1"/>
</dbReference>
<name>A0A6N6N6H7_9BACT</name>
<dbReference type="InterPro" id="IPR006675">
    <property type="entry name" value="HDIG_dom"/>
</dbReference>
<gene>
    <name evidence="2" type="ORF">F8A88_05195</name>
</gene>
<reference evidence="2 3" key="1">
    <citation type="journal article" date="2017" name="Int. J. Syst. Evol. Microbiol.">
        <title>Desulfovibrio senegalensis sp. nov., a mesophilic sulfate reducer isolated from marine sediment.</title>
        <authorList>
            <person name="Thioye A."/>
            <person name="Gam Z.B.A."/>
            <person name="Mbengue M."/>
            <person name="Cayol J.L."/>
            <person name="Joseph-Bartoli M."/>
            <person name="Toure-Kane C."/>
            <person name="Labat M."/>
        </authorList>
    </citation>
    <scope>NUCLEOTIDE SEQUENCE [LARGE SCALE GENOMIC DNA]</scope>
    <source>
        <strain evidence="2 3">DSM 101509</strain>
    </source>
</reference>
<dbReference type="Proteomes" id="UP000438699">
    <property type="component" value="Unassembled WGS sequence"/>
</dbReference>
<dbReference type="RefSeq" id="WP_151150009.1">
    <property type="nucleotide sequence ID" value="NZ_WAIE01000001.1"/>
</dbReference>
<dbReference type="AlphaFoldDB" id="A0A6N6N6H7"/>
<evidence type="ECO:0000313" key="3">
    <source>
        <dbReference type="Proteomes" id="UP000438699"/>
    </source>
</evidence>
<dbReference type="Pfam" id="PF01966">
    <property type="entry name" value="HD"/>
    <property type="match status" value="1"/>
</dbReference>
<accession>A0A6N6N6H7</accession>
<dbReference type="NCBIfam" id="TIGR00277">
    <property type="entry name" value="HDIG"/>
    <property type="match status" value="1"/>
</dbReference>
<sequence>MSELLKKHVSAFLKFAKTFEYGSIEDQDNIRLKIDHTMRVLGIAQRISASLDLTKTAREAACLAALYHDTGRFPQYARYKTYKDGKSENHALLGVRTIRQNGFLADVPETIRRLVYGAVSLHNKKDLPPLSPHLGTVCHIVRDSDKLDIMHVLLEHLDQERVSPVVVMGAAPHPEEYTKQLLSDVCNQRTGDYSLVHWTNDCRLLMASWAFSLNFPESYSILDEKDYLGQIFKGLPDDPECRNFKKMVTNYARSCL</sequence>
<evidence type="ECO:0000313" key="2">
    <source>
        <dbReference type="EMBL" id="KAB1443636.1"/>
    </source>
</evidence>
<dbReference type="EMBL" id="WAIE01000001">
    <property type="protein sequence ID" value="KAB1443636.1"/>
    <property type="molecule type" value="Genomic_DNA"/>
</dbReference>
<protein>
    <submittedName>
        <fullName evidence="2">HD domain-containing protein</fullName>
    </submittedName>
</protein>
<dbReference type="OrthoDB" id="9797344at2"/>
<dbReference type="SMART" id="SM00471">
    <property type="entry name" value="HDc"/>
    <property type="match status" value="1"/>
</dbReference>
<dbReference type="CDD" id="cd00077">
    <property type="entry name" value="HDc"/>
    <property type="match status" value="1"/>
</dbReference>
<dbReference type="SUPFAM" id="SSF109604">
    <property type="entry name" value="HD-domain/PDEase-like"/>
    <property type="match status" value="1"/>
</dbReference>
<evidence type="ECO:0000259" key="1">
    <source>
        <dbReference type="PROSITE" id="PS51831"/>
    </source>
</evidence>
<feature type="domain" description="HD" evidence="1">
    <location>
        <begin position="33"/>
        <end position="150"/>
    </location>
</feature>
<dbReference type="InterPro" id="IPR003607">
    <property type="entry name" value="HD/PDEase_dom"/>
</dbReference>
<organism evidence="2 3">
    <name type="scientific">Pseudodesulfovibrio senegalensis</name>
    <dbReference type="NCBI Taxonomy" id="1721087"/>
    <lineage>
        <taxon>Bacteria</taxon>
        <taxon>Pseudomonadati</taxon>
        <taxon>Thermodesulfobacteriota</taxon>
        <taxon>Desulfovibrionia</taxon>
        <taxon>Desulfovibrionales</taxon>
        <taxon>Desulfovibrionaceae</taxon>
    </lineage>
</organism>
<dbReference type="InterPro" id="IPR006674">
    <property type="entry name" value="HD_domain"/>
</dbReference>
<dbReference type="Gene3D" id="1.10.3210.10">
    <property type="entry name" value="Hypothetical protein af1432"/>
    <property type="match status" value="1"/>
</dbReference>
<proteinExistence type="predicted"/>